<evidence type="ECO:0000259" key="3">
    <source>
        <dbReference type="Pfam" id="PF01551"/>
    </source>
</evidence>
<keyword evidence="5" id="KW-1185">Reference proteome</keyword>
<dbReference type="Proteomes" id="UP001528912">
    <property type="component" value="Unassembled WGS sequence"/>
</dbReference>
<proteinExistence type="predicted"/>
<dbReference type="EMBL" id="JAROAV010000023">
    <property type="protein sequence ID" value="MDF8263839.1"/>
    <property type="molecule type" value="Genomic_DNA"/>
</dbReference>
<gene>
    <name evidence="4" type="ORF">P4R38_06250</name>
</gene>
<dbReference type="Pfam" id="PF01551">
    <property type="entry name" value="Peptidase_M23"/>
    <property type="match status" value="1"/>
</dbReference>
<feature type="domain" description="Peptidoglycan binding-like" evidence="2">
    <location>
        <begin position="84"/>
        <end position="121"/>
    </location>
</feature>
<protein>
    <submittedName>
        <fullName evidence="4">Peptidoglycan-binding protein</fullName>
    </submittedName>
</protein>
<keyword evidence="1" id="KW-0732">Signal</keyword>
<dbReference type="SUPFAM" id="SSF47090">
    <property type="entry name" value="PGBD-like"/>
    <property type="match status" value="2"/>
</dbReference>
<dbReference type="InterPro" id="IPR016047">
    <property type="entry name" value="M23ase_b-sheet_dom"/>
</dbReference>
<dbReference type="Gene3D" id="1.10.101.10">
    <property type="entry name" value="PGBD-like superfamily/PGBD"/>
    <property type="match status" value="2"/>
</dbReference>
<evidence type="ECO:0000313" key="5">
    <source>
        <dbReference type="Proteomes" id="UP001528912"/>
    </source>
</evidence>
<dbReference type="InterPro" id="IPR011055">
    <property type="entry name" value="Dup_hybrid_motif"/>
</dbReference>
<feature type="chain" id="PRO_5045722404" evidence="1">
    <location>
        <begin position="34"/>
        <end position="366"/>
    </location>
</feature>
<feature type="domain" description="M23ase beta-sheet core" evidence="3">
    <location>
        <begin position="251"/>
        <end position="335"/>
    </location>
</feature>
<evidence type="ECO:0000259" key="2">
    <source>
        <dbReference type="Pfam" id="PF01471"/>
    </source>
</evidence>
<accession>A0ABT6C4G5</accession>
<organism evidence="4 5">
    <name type="scientific">Luteipulveratus flavus</name>
    <dbReference type="NCBI Taxonomy" id="3031728"/>
    <lineage>
        <taxon>Bacteria</taxon>
        <taxon>Bacillati</taxon>
        <taxon>Actinomycetota</taxon>
        <taxon>Actinomycetes</taxon>
        <taxon>Micrococcales</taxon>
        <taxon>Dermacoccaceae</taxon>
        <taxon>Luteipulveratus</taxon>
    </lineage>
</organism>
<comment type="caution">
    <text evidence="4">The sequence shown here is derived from an EMBL/GenBank/DDBJ whole genome shotgun (WGS) entry which is preliminary data.</text>
</comment>
<dbReference type="PANTHER" id="PTHR21666:SF270">
    <property type="entry name" value="MUREIN HYDROLASE ACTIVATOR ENVC"/>
    <property type="match status" value="1"/>
</dbReference>
<dbReference type="InterPro" id="IPR050570">
    <property type="entry name" value="Cell_wall_metabolism_enzyme"/>
</dbReference>
<dbReference type="InterPro" id="IPR036365">
    <property type="entry name" value="PGBD-like_sf"/>
</dbReference>
<dbReference type="InterPro" id="IPR002477">
    <property type="entry name" value="Peptidoglycan-bd-like"/>
</dbReference>
<evidence type="ECO:0000256" key="1">
    <source>
        <dbReference type="SAM" id="SignalP"/>
    </source>
</evidence>
<feature type="signal peptide" evidence="1">
    <location>
        <begin position="1"/>
        <end position="33"/>
    </location>
</feature>
<dbReference type="PANTHER" id="PTHR21666">
    <property type="entry name" value="PEPTIDASE-RELATED"/>
    <property type="match status" value="1"/>
</dbReference>
<reference evidence="4 5" key="1">
    <citation type="submission" date="2023-03" db="EMBL/GenBank/DDBJ databases">
        <title>YIM 133296 draft genome.</title>
        <authorList>
            <person name="Xiong L."/>
        </authorList>
    </citation>
    <scope>NUCLEOTIDE SEQUENCE [LARGE SCALE GENOMIC DNA]</scope>
    <source>
        <strain evidence="4 5">YIM 133296</strain>
    </source>
</reference>
<sequence length="366" mass="37204">MVLGRGGAVVATGAAITVPAGLGAVAAASPAAAATPELGGAPIAAARPPAAAPTAVPTQPTVVVLRYGSSGDLVRVLQNRVGGLSVDGSFGPLTLARVKAYQRSKGLTPDGYVGTATWQALGGFPGSDPAPPTPKPRCEPVTVLRYGWEGTAVSALQRSLELKVDGVFGPATLAAVKVFQGSHGLAADGVVGPQTWAALGGYPCGTSGEPGDAPIGSPDAPYRMPYPDGVRHQITQGPGGSTSHNTVYNRTAIDIGMPSGSTVTAARAGTVQRVGWTSYGAGKQIMIRDDSGRCQVYAHLSAYEVYDGERVARGEVIARSGNTGDTTGPHLHFDIVDCSSLRAIGPANTYERGTSYPSGIWVTSLS</sequence>
<evidence type="ECO:0000313" key="4">
    <source>
        <dbReference type="EMBL" id="MDF8263839.1"/>
    </source>
</evidence>
<dbReference type="InterPro" id="IPR036366">
    <property type="entry name" value="PGBDSf"/>
</dbReference>
<name>A0ABT6C4G5_9MICO</name>
<dbReference type="Pfam" id="PF01471">
    <property type="entry name" value="PG_binding_1"/>
    <property type="match status" value="2"/>
</dbReference>
<feature type="domain" description="Peptidoglycan binding-like" evidence="2">
    <location>
        <begin position="161"/>
        <end position="199"/>
    </location>
</feature>
<dbReference type="SUPFAM" id="SSF51261">
    <property type="entry name" value="Duplicated hybrid motif"/>
    <property type="match status" value="1"/>
</dbReference>
<dbReference type="CDD" id="cd12797">
    <property type="entry name" value="M23_peptidase"/>
    <property type="match status" value="1"/>
</dbReference>
<dbReference type="RefSeq" id="WP_277191486.1">
    <property type="nucleotide sequence ID" value="NZ_JAROAV010000023.1"/>
</dbReference>
<dbReference type="Gene3D" id="2.70.70.10">
    <property type="entry name" value="Glucose Permease (Domain IIA)"/>
    <property type="match status" value="1"/>
</dbReference>